<protein>
    <recommendedName>
        <fullName evidence="1">Putative adhesin Stv domain-containing protein</fullName>
    </recommendedName>
</protein>
<dbReference type="EMBL" id="SSMQ01000010">
    <property type="protein sequence ID" value="TKD09537.1"/>
    <property type="molecule type" value="Genomic_DNA"/>
</dbReference>
<reference evidence="2 3" key="1">
    <citation type="submission" date="2019-04" db="EMBL/GenBank/DDBJ databases">
        <authorList>
            <person name="Li Y."/>
            <person name="Wang J."/>
        </authorList>
    </citation>
    <scope>NUCLEOTIDE SEQUENCE [LARGE SCALE GENOMIC DNA]</scope>
    <source>
        <strain evidence="2 3">DSM 14668</strain>
    </source>
</reference>
<feature type="domain" description="Putative adhesin Stv" evidence="1">
    <location>
        <begin position="29"/>
        <end position="200"/>
    </location>
</feature>
<proteinExistence type="predicted"/>
<accession>A0A4U1JEN0</accession>
<sequence length="221" mass="24377">MAQKVEITDSRLWFWPSPVESPNNPVTDCVTLSHGATYGYFSDGYFAVPNNTTIHFYVAPGIPFNNGPGAITDVVTRNRHMRSDGSRNPALAALDVGPGRHCPNYELSKVLNDAAHGAPDDYEGLAGIIDSAQAGVNAAGGYNRPDRRPGIGAGDIRWCPHVVTVRKRWYAKTIDLRTLIEVTQRHKPHITDFYVVACRVHRTAGQYGWDKASAWFAPKPY</sequence>
<comment type="caution">
    <text evidence="2">The sequence shown here is derived from an EMBL/GenBank/DDBJ whole genome shotgun (WGS) entry which is preliminary data.</text>
</comment>
<keyword evidence="3" id="KW-1185">Reference proteome</keyword>
<evidence type="ECO:0000313" key="2">
    <source>
        <dbReference type="EMBL" id="TKD09537.1"/>
    </source>
</evidence>
<dbReference type="OrthoDB" id="9757546at2"/>
<evidence type="ECO:0000259" key="1">
    <source>
        <dbReference type="Pfam" id="PF21527"/>
    </source>
</evidence>
<dbReference type="RefSeq" id="WP_136929210.1">
    <property type="nucleotide sequence ID" value="NZ_SSMQ01000010.1"/>
</dbReference>
<dbReference type="Proteomes" id="UP000309215">
    <property type="component" value="Unassembled WGS sequence"/>
</dbReference>
<name>A0A4U1JEN0_9BACT</name>
<dbReference type="AlphaFoldDB" id="A0A4U1JEN0"/>
<dbReference type="Pfam" id="PF21527">
    <property type="entry name" value="Stv"/>
    <property type="match status" value="1"/>
</dbReference>
<dbReference type="InterPro" id="IPR049002">
    <property type="entry name" value="Stv"/>
</dbReference>
<evidence type="ECO:0000313" key="3">
    <source>
        <dbReference type="Proteomes" id="UP000309215"/>
    </source>
</evidence>
<gene>
    <name evidence="2" type="ORF">E8A74_12500</name>
</gene>
<organism evidence="2 3">
    <name type="scientific">Polyangium fumosum</name>
    <dbReference type="NCBI Taxonomy" id="889272"/>
    <lineage>
        <taxon>Bacteria</taxon>
        <taxon>Pseudomonadati</taxon>
        <taxon>Myxococcota</taxon>
        <taxon>Polyangia</taxon>
        <taxon>Polyangiales</taxon>
        <taxon>Polyangiaceae</taxon>
        <taxon>Polyangium</taxon>
    </lineage>
</organism>